<organism evidence="2 3">
    <name type="scientific">Glaciecola siphonariae</name>
    <dbReference type="NCBI Taxonomy" id="521012"/>
    <lineage>
        <taxon>Bacteria</taxon>
        <taxon>Pseudomonadati</taxon>
        <taxon>Pseudomonadota</taxon>
        <taxon>Gammaproteobacteria</taxon>
        <taxon>Alteromonadales</taxon>
        <taxon>Alteromonadaceae</taxon>
        <taxon>Glaciecola</taxon>
    </lineage>
</organism>
<dbReference type="RefSeq" id="WP_382405231.1">
    <property type="nucleotide sequence ID" value="NZ_JBHSGU010000001.1"/>
</dbReference>
<evidence type="ECO:0000256" key="1">
    <source>
        <dbReference type="ARBA" id="ARBA00006450"/>
    </source>
</evidence>
<comment type="similarity">
    <text evidence="1">Belongs to the UPF0270 family.</text>
</comment>
<dbReference type="EMBL" id="JBHSGU010000001">
    <property type="protein sequence ID" value="MFC4698627.1"/>
    <property type="molecule type" value="Genomic_DNA"/>
</dbReference>
<evidence type="ECO:0000313" key="2">
    <source>
        <dbReference type="EMBL" id="MFC4698627.1"/>
    </source>
</evidence>
<dbReference type="InterPro" id="IPR010648">
    <property type="entry name" value="UPF0270"/>
</dbReference>
<evidence type="ECO:0000313" key="3">
    <source>
        <dbReference type="Proteomes" id="UP001595897"/>
    </source>
</evidence>
<dbReference type="Pfam" id="PF06794">
    <property type="entry name" value="UPF0270"/>
    <property type="match status" value="1"/>
</dbReference>
<sequence length="69" mass="7978">MIVDYRELAPDTLDSLIESFVLREGTDYGEVEYSLAEKVEHVKAQLINEEAFIEYSEEHETVTIVSRNI</sequence>
<dbReference type="InterPro" id="IPR036685">
    <property type="entry name" value="YehU-like_sf"/>
</dbReference>
<protein>
    <submittedName>
        <fullName evidence="2">YheU family protein</fullName>
    </submittedName>
</protein>
<proteinExistence type="inferred from homology"/>
<name>A0ABV9LQ90_9ALTE</name>
<dbReference type="Proteomes" id="UP001595897">
    <property type="component" value="Unassembled WGS sequence"/>
</dbReference>
<dbReference type="Gene3D" id="1.10.10.610">
    <property type="entry name" value="YehU-like"/>
    <property type="match status" value="1"/>
</dbReference>
<gene>
    <name evidence="2" type="ORF">ACFO4O_00450</name>
</gene>
<comment type="caution">
    <text evidence="2">The sequence shown here is derived from an EMBL/GenBank/DDBJ whole genome shotgun (WGS) entry which is preliminary data.</text>
</comment>
<keyword evidence="3" id="KW-1185">Reference proteome</keyword>
<reference evidence="3" key="1">
    <citation type="journal article" date="2019" name="Int. J. Syst. Evol. Microbiol.">
        <title>The Global Catalogue of Microorganisms (GCM) 10K type strain sequencing project: providing services to taxonomists for standard genome sequencing and annotation.</title>
        <authorList>
            <consortium name="The Broad Institute Genomics Platform"/>
            <consortium name="The Broad Institute Genome Sequencing Center for Infectious Disease"/>
            <person name="Wu L."/>
            <person name="Ma J."/>
        </authorList>
    </citation>
    <scope>NUCLEOTIDE SEQUENCE [LARGE SCALE GENOMIC DNA]</scope>
    <source>
        <strain evidence="3">KACC 12507</strain>
    </source>
</reference>
<dbReference type="SUPFAM" id="SSF118001">
    <property type="entry name" value="YehU-like"/>
    <property type="match status" value="1"/>
</dbReference>
<dbReference type="NCBIfam" id="NF003438">
    <property type="entry name" value="PRK04966.1"/>
    <property type="match status" value="1"/>
</dbReference>
<accession>A0ABV9LQ90</accession>